<evidence type="ECO:0000313" key="5">
    <source>
        <dbReference type="Proteomes" id="UP001552299"/>
    </source>
</evidence>
<dbReference type="InterPro" id="IPR026960">
    <property type="entry name" value="RVT-Znf"/>
</dbReference>
<evidence type="ECO:0000256" key="2">
    <source>
        <dbReference type="SAM" id="Phobius"/>
    </source>
</evidence>
<protein>
    <recommendedName>
        <fullName evidence="3">Reverse transcriptase zinc-binding domain-containing protein</fullName>
    </recommendedName>
</protein>
<dbReference type="Pfam" id="PF13966">
    <property type="entry name" value="zf-RVT"/>
    <property type="match status" value="1"/>
</dbReference>
<feature type="region of interest" description="Disordered" evidence="1">
    <location>
        <begin position="21"/>
        <end position="45"/>
    </location>
</feature>
<keyword evidence="5" id="KW-1185">Reference proteome</keyword>
<evidence type="ECO:0000256" key="1">
    <source>
        <dbReference type="SAM" id="MobiDB-lite"/>
    </source>
</evidence>
<dbReference type="EMBL" id="JANQDX010000016">
    <property type="protein sequence ID" value="KAL0910332.1"/>
    <property type="molecule type" value="Genomic_DNA"/>
</dbReference>
<proteinExistence type="predicted"/>
<feature type="domain" description="Reverse transcriptase zinc-binding" evidence="3">
    <location>
        <begin position="587"/>
        <end position="623"/>
    </location>
</feature>
<keyword evidence="2" id="KW-0812">Transmembrane</keyword>
<feature type="transmembrane region" description="Helical" evidence="2">
    <location>
        <begin position="361"/>
        <end position="385"/>
    </location>
</feature>
<evidence type="ECO:0000259" key="3">
    <source>
        <dbReference type="Pfam" id="PF13966"/>
    </source>
</evidence>
<keyword evidence="2" id="KW-1133">Transmembrane helix</keyword>
<dbReference type="Proteomes" id="UP001552299">
    <property type="component" value="Unassembled WGS sequence"/>
</dbReference>
<name>A0ABD0UJ21_DENTH</name>
<accession>A0ABD0UJ21</accession>
<reference evidence="4 5" key="1">
    <citation type="journal article" date="2024" name="Plant Biotechnol. J.">
        <title>Dendrobium thyrsiflorum genome and its molecular insights into genes involved in important horticultural traits.</title>
        <authorList>
            <person name="Chen B."/>
            <person name="Wang J.Y."/>
            <person name="Zheng P.J."/>
            <person name="Li K.L."/>
            <person name="Liang Y.M."/>
            <person name="Chen X.F."/>
            <person name="Zhang C."/>
            <person name="Zhao X."/>
            <person name="He X."/>
            <person name="Zhang G.Q."/>
            <person name="Liu Z.J."/>
            <person name="Xu Q."/>
        </authorList>
    </citation>
    <scope>NUCLEOTIDE SEQUENCE [LARGE SCALE GENOMIC DNA]</scope>
    <source>
        <strain evidence="4">GZMU011</strain>
    </source>
</reference>
<gene>
    <name evidence="4" type="ORF">M5K25_021305</name>
</gene>
<evidence type="ECO:0000313" key="4">
    <source>
        <dbReference type="EMBL" id="KAL0910332.1"/>
    </source>
</evidence>
<comment type="caution">
    <text evidence="4">The sequence shown here is derived from an EMBL/GenBank/DDBJ whole genome shotgun (WGS) entry which is preliminary data.</text>
</comment>
<organism evidence="4 5">
    <name type="scientific">Dendrobium thyrsiflorum</name>
    <name type="common">Pinecone-like raceme dendrobium</name>
    <name type="synonym">Orchid</name>
    <dbReference type="NCBI Taxonomy" id="117978"/>
    <lineage>
        <taxon>Eukaryota</taxon>
        <taxon>Viridiplantae</taxon>
        <taxon>Streptophyta</taxon>
        <taxon>Embryophyta</taxon>
        <taxon>Tracheophyta</taxon>
        <taxon>Spermatophyta</taxon>
        <taxon>Magnoliopsida</taxon>
        <taxon>Liliopsida</taxon>
        <taxon>Asparagales</taxon>
        <taxon>Orchidaceae</taxon>
        <taxon>Epidendroideae</taxon>
        <taxon>Malaxideae</taxon>
        <taxon>Dendrobiinae</taxon>
        <taxon>Dendrobium</taxon>
    </lineage>
</organism>
<feature type="transmembrane region" description="Helical" evidence="2">
    <location>
        <begin position="484"/>
        <end position="508"/>
    </location>
</feature>
<sequence length="772" mass="87725">MASHFLSESLLQPCFIAADGGNQSREEDGEAAECSPATRKKGKGNEWRKISANGCGSACALTVGRICKASHLSSIAKPPSPTSEETDGSAPMMLLQRKEKMHLGFDGRKHFAEIGFKRGEPDGGAPAEEVKTEFFHSGMARLGRVEIDADANIAGEAEGGHIRPYEDVSLVDEGRVEEGGERVAVENGDYAWVDVEKEGEGWGHICPEDGAFVSRHAAAEEFILALEPEVVEPILEGTEERDTIAAGDGPGRAGCGGRCRGLISDKRMLIARLGSSCCTWDGAIVTAGVEFTARYLWDRVLINCNWLDVFPNSFYYVDNPMCYDHSPLIVCNYHFSSVNKRFLFKNYWCKEKIIGVRSMNFGIFLLIIFLYLLLVILSRFLLLLFGRILMLLRNNSDTGPKGVPRIHIDDLAVLTNNIQTNPLDMDLNLALKNVNVRRIHMIAWKDFSYLAYLNDGGLRAIWVKYKYISLWKPYSQKVQNFGKIFALLLGILEVISLLIWRILVGMALQEILLSQEMTPFINMKVGDWINEGNWDIPGQVKSVIAWDKVDFPIFKHFYLVFFIKFNNVDYVKYIFLFLLDDYVEWFKMTDLLIKRNVNVHANCILCNNGAESHRHLFFECDFTFNIIISFVHGVNFFILRPNLIQIFKFIWNLNWNAEAKNLSCLYTCYTLYFVWKERNCRKMDNKFGSMDCICKNIRFAVQAKVFNWDSLPKIWHLNVFPTAESRGIWEAFFVLSSIEELYSWGYGAIWTSFFGAGVVQLIPDGAKIFPGY</sequence>
<keyword evidence="2" id="KW-0472">Membrane</keyword>
<dbReference type="AlphaFoldDB" id="A0ABD0UJ21"/>